<gene>
    <name evidence="1" type="ORF">FM110_08710</name>
</gene>
<evidence type="ECO:0008006" key="3">
    <source>
        <dbReference type="Google" id="ProtNLM"/>
    </source>
</evidence>
<keyword evidence="2" id="KW-1185">Reference proteome</keyword>
<organism evidence="1 2">
    <name type="scientific">Brachybacterium nesterenkovii</name>
    <dbReference type="NCBI Taxonomy" id="47847"/>
    <lineage>
        <taxon>Bacteria</taxon>
        <taxon>Bacillati</taxon>
        <taxon>Actinomycetota</taxon>
        <taxon>Actinomycetes</taxon>
        <taxon>Micrococcales</taxon>
        <taxon>Dermabacteraceae</taxon>
        <taxon>Brachybacterium</taxon>
    </lineage>
</organism>
<accession>A0A1X6X287</accession>
<protein>
    <recommendedName>
        <fullName evidence="3">DUF559 domain-containing protein</fullName>
    </recommendedName>
</protein>
<dbReference type="EMBL" id="FWFG01000070">
    <property type="protein sequence ID" value="SLM92671.1"/>
    <property type="molecule type" value="Genomic_DNA"/>
</dbReference>
<name>A0A1X6X287_9MICO</name>
<sequence length="280" mass="31147">MRIMPGLHASRGAVVTEARVVGALFRNDPGITAVGLTAARLWGLPLPGRLEEWTPGCGRPIELATQSVRRRRGRAEIRWRRIGFAPGDTHHGTTLRATTRARTFLDLGAVLSHDDLVVIGDHLVRTPRPWAEEGRSVPYSILERLTEAAAEARFPGIAAVRRALTDVRMSADSPAETRLRLDCVRASLPEPEANARLIVDGADLGDPDLLWRAYGVCVEYEGRTHLRGEQMQRDIRRGERRAAARINEIRLLHEDLRHGSGAAIARIRRALEERGWRSGQ</sequence>
<dbReference type="AlphaFoldDB" id="A0A1X6X287"/>
<dbReference type="Proteomes" id="UP000195981">
    <property type="component" value="Unassembled WGS sequence"/>
</dbReference>
<reference evidence="1 2" key="1">
    <citation type="submission" date="2017-02" db="EMBL/GenBank/DDBJ databases">
        <authorList>
            <person name="Peterson S.W."/>
        </authorList>
    </citation>
    <scope>NUCLEOTIDE SEQUENCE [LARGE SCALE GENOMIC DNA]</scope>
    <source>
        <strain evidence="1 2">CIP104813</strain>
    </source>
</reference>
<evidence type="ECO:0000313" key="2">
    <source>
        <dbReference type="Proteomes" id="UP000195981"/>
    </source>
</evidence>
<proteinExistence type="predicted"/>
<evidence type="ECO:0000313" key="1">
    <source>
        <dbReference type="EMBL" id="SLM92671.1"/>
    </source>
</evidence>